<evidence type="ECO:0000256" key="3">
    <source>
        <dbReference type="ARBA" id="ARBA00005638"/>
    </source>
</evidence>
<dbReference type="PANTHER" id="PTHR11557">
    <property type="entry name" value="PORPHOBILINOGEN DEAMINASE"/>
    <property type="match status" value="1"/>
</dbReference>
<comment type="pathway">
    <text evidence="2">Porphyrin-containing compound metabolism; protoporphyrin-IX biosynthesis; coproporphyrinogen-III from 5-aminolevulinate: step 2/4.</text>
</comment>
<dbReference type="AlphaFoldDB" id="A0A150WVX7"/>
<dbReference type="EMBL" id="LUKF01000001">
    <property type="protein sequence ID" value="KYG70462.1"/>
    <property type="molecule type" value="Genomic_DNA"/>
</dbReference>
<evidence type="ECO:0000256" key="4">
    <source>
        <dbReference type="ARBA" id="ARBA00012655"/>
    </source>
</evidence>
<comment type="caution">
    <text evidence="10">The sequence shown here is derived from an EMBL/GenBank/DDBJ whole genome shotgun (WGS) entry which is preliminary data.</text>
</comment>
<dbReference type="RefSeq" id="WP_063242246.1">
    <property type="nucleotide sequence ID" value="NZ_LUKF01000001.1"/>
</dbReference>
<dbReference type="PANTHER" id="PTHR11557:SF0">
    <property type="entry name" value="PORPHOBILINOGEN DEAMINASE"/>
    <property type="match status" value="1"/>
</dbReference>
<dbReference type="Proteomes" id="UP000075391">
    <property type="component" value="Unassembled WGS sequence"/>
</dbReference>
<dbReference type="EC" id="2.5.1.61" evidence="4 8"/>
<dbReference type="PRINTS" id="PR00151">
    <property type="entry name" value="PORPHBDMNASE"/>
</dbReference>
<evidence type="ECO:0000313" key="10">
    <source>
        <dbReference type="EMBL" id="KYG70462.1"/>
    </source>
</evidence>
<comment type="similarity">
    <text evidence="3">Belongs to the HMBS family.</text>
</comment>
<dbReference type="NCBIfam" id="TIGR00212">
    <property type="entry name" value="hemC"/>
    <property type="match status" value="1"/>
</dbReference>
<sequence>MRIKISARKSDLARLQAYTVGEALQKKHPALEVEYRFKESLGDINLTDPLWKIPEKGVFTEDFYGELLRDETDMVVHSWKDLPTEGKVDTLIAATLPRADQRDLLLLKTSHFEKIKASGALKVFSSSPRREYNLTDFFKSHLPFNLNSVKFESVRGNIPTRVRKLLESSETDGLIVAKAALDRLLTAPQAEFKEVQELLRGYMQQLTWAVLPLSINPNAAAQGALAVEILTTRRDLNDLLKSIHDEDTYRCAQKEREILSSFGGGCHQKIGVAVMTRPYGDITLLKGLTDQGQVLDARELQLKEKAPQFNENQMWSSEVKADRNNLHFSGLPANTNAVFVARSEAWPSELQFPGFVWTAGLKTWKNLAQKGIWVHGSSESLGEQENARIDILAGTSLQWAKLSHDEGFAANSAELPLVATYTLKPTGSLEGLADKESFFWSSGSQFLQAVQEAPEILNKNHACGPGNTYKVIRAYMENKNAFDPSRLRIFLDQDDWRKQCTK</sequence>
<feature type="domain" description="Porphobilinogen deaminase N-terminal" evidence="9">
    <location>
        <begin position="3"/>
        <end position="236"/>
    </location>
</feature>
<evidence type="ECO:0000256" key="6">
    <source>
        <dbReference type="ARBA" id="ARBA00023244"/>
    </source>
</evidence>
<dbReference type="InterPro" id="IPR000860">
    <property type="entry name" value="HemC"/>
</dbReference>
<dbReference type="GO" id="GO:0005737">
    <property type="term" value="C:cytoplasm"/>
    <property type="evidence" value="ECO:0007669"/>
    <property type="project" value="UniProtKB-UniRule"/>
</dbReference>
<evidence type="ECO:0000256" key="2">
    <source>
        <dbReference type="ARBA" id="ARBA00004735"/>
    </source>
</evidence>
<evidence type="ECO:0000256" key="5">
    <source>
        <dbReference type="ARBA" id="ARBA00022679"/>
    </source>
</evidence>
<dbReference type="GO" id="GO:0004418">
    <property type="term" value="F:hydroxymethylbilane synthase activity"/>
    <property type="evidence" value="ECO:0007669"/>
    <property type="project" value="UniProtKB-UniRule"/>
</dbReference>
<dbReference type="GO" id="GO:0006782">
    <property type="term" value="P:protoporphyrinogen IX biosynthetic process"/>
    <property type="evidence" value="ECO:0007669"/>
    <property type="project" value="UniProtKB-UniPathway"/>
</dbReference>
<proteinExistence type="inferred from homology"/>
<evidence type="ECO:0000256" key="8">
    <source>
        <dbReference type="NCBIfam" id="TIGR00212"/>
    </source>
</evidence>
<evidence type="ECO:0000256" key="7">
    <source>
        <dbReference type="ARBA" id="ARBA00048169"/>
    </source>
</evidence>
<keyword evidence="6" id="KW-0627">Porphyrin biosynthesis</keyword>
<dbReference type="Gene3D" id="3.40.190.10">
    <property type="entry name" value="Periplasmic binding protein-like II"/>
    <property type="match status" value="2"/>
</dbReference>
<dbReference type="OrthoDB" id="5288624at2"/>
<dbReference type="InterPro" id="IPR022417">
    <property type="entry name" value="Porphobilin_deaminase_N"/>
</dbReference>
<keyword evidence="5" id="KW-0808">Transferase</keyword>
<dbReference type="SUPFAM" id="SSF53850">
    <property type="entry name" value="Periplasmic binding protein-like II"/>
    <property type="match status" value="1"/>
</dbReference>
<reference evidence="10 11" key="1">
    <citation type="submission" date="2016-03" db="EMBL/GenBank/DDBJ databases">
        <authorList>
            <person name="Ploux O."/>
        </authorList>
    </citation>
    <scope>NUCLEOTIDE SEQUENCE [LARGE SCALE GENOMIC DNA]</scope>
    <source>
        <strain evidence="10 11">BER2</strain>
    </source>
</reference>
<evidence type="ECO:0000256" key="1">
    <source>
        <dbReference type="ARBA" id="ARBA00002869"/>
    </source>
</evidence>
<accession>A0A150WVX7</accession>
<gene>
    <name evidence="10" type="ORF">AZI85_00490</name>
</gene>
<comment type="function">
    <text evidence="1">Tetrapolymerization of the monopyrrole PBG into the hydroxymethylbilane pre-uroporphyrinogen in several discrete steps.</text>
</comment>
<organism evidence="10 11">
    <name type="scientific">Bdellovibrio bacteriovorus</name>
    <dbReference type="NCBI Taxonomy" id="959"/>
    <lineage>
        <taxon>Bacteria</taxon>
        <taxon>Pseudomonadati</taxon>
        <taxon>Bdellovibrionota</taxon>
        <taxon>Bdellovibrionia</taxon>
        <taxon>Bdellovibrionales</taxon>
        <taxon>Pseudobdellovibrionaceae</taxon>
        <taxon>Bdellovibrio</taxon>
    </lineage>
</organism>
<name>A0A150WVX7_BDEBC</name>
<evidence type="ECO:0000259" key="9">
    <source>
        <dbReference type="Pfam" id="PF01379"/>
    </source>
</evidence>
<dbReference type="Pfam" id="PF01379">
    <property type="entry name" value="Porphobil_deam"/>
    <property type="match status" value="1"/>
</dbReference>
<comment type="catalytic activity">
    <reaction evidence="7">
        <text>4 porphobilinogen + H2O = hydroxymethylbilane + 4 NH4(+)</text>
        <dbReference type="Rhea" id="RHEA:13185"/>
        <dbReference type="ChEBI" id="CHEBI:15377"/>
        <dbReference type="ChEBI" id="CHEBI:28938"/>
        <dbReference type="ChEBI" id="CHEBI:57845"/>
        <dbReference type="ChEBI" id="CHEBI:58126"/>
        <dbReference type="EC" id="2.5.1.61"/>
    </reaction>
</comment>
<evidence type="ECO:0000313" key="11">
    <source>
        <dbReference type="Proteomes" id="UP000075391"/>
    </source>
</evidence>
<dbReference type="UniPathway" id="UPA00251">
    <property type="reaction ID" value="UER00319"/>
</dbReference>
<protein>
    <recommendedName>
        <fullName evidence="4 8">Hydroxymethylbilane synthase</fullName>
        <ecNumber evidence="4 8">2.5.1.61</ecNumber>
    </recommendedName>
</protein>
<dbReference type="CDD" id="cd13647">
    <property type="entry name" value="PBP2_PBGD_2"/>
    <property type="match status" value="1"/>
</dbReference>